<evidence type="ECO:0000256" key="6">
    <source>
        <dbReference type="ARBA" id="ARBA00022842"/>
    </source>
</evidence>
<dbReference type="GO" id="GO:0004518">
    <property type="term" value="F:nuclease activity"/>
    <property type="evidence" value="ECO:0007669"/>
    <property type="project" value="UniProtKB-KW"/>
</dbReference>
<evidence type="ECO:0000259" key="8">
    <source>
        <dbReference type="Pfam" id="PF01850"/>
    </source>
</evidence>
<dbReference type="Gene3D" id="3.40.50.1010">
    <property type="entry name" value="5'-nuclease"/>
    <property type="match status" value="1"/>
</dbReference>
<dbReference type="Pfam" id="PF01850">
    <property type="entry name" value="PIN"/>
    <property type="match status" value="1"/>
</dbReference>
<sequence length="123" mass="14162">MVLCDTDVMIEFFKGNVSTKNILENDILPKNIALSAITLMELYFGAKSKKELILIKKFLSAFEILKLNEEITDISLNLIEIYSKSHSLKIPDALIGATSLYYKIPLFTYNKKDFNFIKELKLY</sequence>
<proteinExistence type="inferred from homology"/>
<gene>
    <name evidence="9" type="ORF">EVJ47_07045</name>
</gene>
<organism evidence="9 10">
    <name type="scientific">Candidatus Acidulodesulfobacterium ferriphilum</name>
    <dbReference type="NCBI Taxonomy" id="2597223"/>
    <lineage>
        <taxon>Bacteria</taxon>
        <taxon>Deltaproteobacteria</taxon>
        <taxon>Candidatus Acidulodesulfobacterales</taxon>
        <taxon>Candidatus Acidulodesulfobacterium</taxon>
    </lineage>
</organism>
<dbReference type="PANTHER" id="PTHR33653">
    <property type="entry name" value="RIBONUCLEASE VAPC2"/>
    <property type="match status" value="1"/>
</dbReference>
<name>A0A519B9M3_9DELT</name>
<dbReference type="GO" id="GO:0016787">
    <property type="term" value="F:hydrolase activity"/>
    <property type="evidence" value="ECO:0007669"/>
    <property type="project" value="UniProtKB-KW"/>
</dbReference>
<dbReference type="InterPro" id="IPR029060">
    <property type="entry name" value="PIN-like_dom_sf"/>
</dbReference>
<reference evidence="9 10" key="1">
    <citation type="submission" date="2019-01" db="EMBL/GenBank/DDBJ databases">
        <title>Insights into ecological role of a new deltaproteobacterial order Candidatus Sinidesulfobacterales (Sva0485) by metagenomics and metatranscriptomics.</title>
        <authorList>
            <person name="Tan S."/>
            <person name="Liu J."/>
            <person name="Fang Y."/>
            <person name="Hedlund B.P."/>
            <person name="Lian Z.H."/>
            <person name="Huang L.Y."/>
            <person name="Li J.T."/>
            <person name="Huang L.N."/>
            <person name="Li W.J."/>
            <person name="Jiang H.C."/>
            <person name="Dong H.L."/>
            <person name="Shu W.S."/>
        </authorList>
    </citation>
    <scope>NUCLEOTIDE SEQUENCE [LARGE SCALE GENOMIC DNA]</scope>
    <source>
        <strain evidence="9">AP3</strain>
    </source>
</reference>
<evidence type="ECO:0000256" key="7">
    <source>
        <dbReference type="ARBA" id="ARBA00038093"/>
    </source>
</evidence>
<feature type="domain" description="PIN" evidence="8">
    <location>
        <begin position="2"/>
        <end position="114"/>
    </location>
</feature>
<dbReference type="InterPro" id="IPR002716">
    <property type="entry name" value="PIN_dom"/>
</dbReference>
<evidence type="ECO:0000313" key="10">
    <source>
        <dbReference type="Proteomes" id="UP000320813"/>
    </source>
</evidence>
<dbReference type="PANTHER" id="PTHR33653:SF1">
    <property type="entry name" value="RIBONUCLEASE VAPC2"/>
    <property type="match status" value="1"/>
</dbReference>
<evidence type="ECO:0000313" key="9">
    <source>
        <dbReference type="EMBL" id="RZD13989.1"/>
    </source>
</evidence>
<dbReference type="EMBL" id="SGBD01000004">
    <property type="protein sequence ID" value="RZD13989.1"/>
    <property type="molecule type" value="Genomic_DNA"/>
</dbReference>
<keyword evidence="2" id="KW-1277">Toxin-antitoxin system</keyword>
<protein>
    <submittedName>
        <fullName evidence="9">Type II toxin-antitoxin system VapC family toxin</fullName>
    </submittedName>
</protein>
<evidence type="ECO:0000256" key="4">
    <source>
        <dbReference type="ARBA" id="ARBA00022723"/>
    </source>
</evidence>
<dbReference type="AlphaFoldDB" id="A0A519B9M3"/>
<dbReference type="CDD" id="cd18741">
    <property type="entry name" value="PIN_VapC4-5_FitB-like"/>
    <property type="match status" value="1"/>
</dbReference>
<keyword evidence="5" id="KW-0378">Hydrolase</keyword>
<dbReference type="GO" id="GO:0046872">
    <property type="term" value="F:metal ion binding"/>
    <property type="evidence" value="ECO:0007669"/>
    <property type="project" value="UniProtKB-KW"/>
</dbReference>
<comment type="caution">
    <text evidence="9">The sequence shown here is derived from an EMBL/GenBank/DDBJ whole genome shotgun (WGS) entry which is preliminary data.</text>
</comment>
<keyword evidence="6" id="KW-0460">Magnesium</keyword>
<dbReference type="Proteomes" id="UP000320813">
    <property type="component" value="Unassembled WGS sequence"/>
</dbReference>
<comment type="similarity">
    <text evidence="7">Belongs to the PINc/VapC protein family.</text>
</comment>
<evidence type="ECO:0000256" key="5">
    <source>
        <dbReference type="ARBA" id="ARBA00022801"/>
    </source>
</evidence>
<dbReference type="InterPro" id="IPR050556">
    <property type="entry name" value="Type_II_TA_system_RNase"/>
</dbReference>
<dbReference type="SUPFAM" id="SSF88723">
    <property type="entry name" value="PIN domain-like"/>
    <property type="match status" value="1"/>
</dbReference>
<keyword evidence="3" id="KW-0540">Nuclease</keyword>
<accession>A0A519B9M3</accession>
<keyword evidence="4" id="KW-0479">Metal-binding</keyword>
<evidence type="ECO:0000256" key="2">
    <source>
        <dbReference type="ARBA" id="ARBA00022649"/>
    </source>
</evidence>
<evidence type="ECO:0000256" key="3">
    <source>
        <dbReference type="ARBA" id="ARBA00022722"/>
    </source>
</evidence>
<evidence type="ECO:0000256" key="1">
    <source>
        <dbReference type="ARBA" id="ARBA00001946"/>
    </source>
</evidence>
<comment type="cofactor">
    <cofactor evidence="1">
        <name>Mg(2+)</name>
        <dbReference type="ChEBI" id="CHEBI:18420"/>
    </cofactor>
</comment>